<dbReference type="InterPro" id="IPR006186">
    <property type="entry name" value="Ser/Thr-sp_prot-phosphatase"/>
</dbReference>
<accession>B4I0A7</accession>
<evidence type="ECO:0000259" key="7">
    <source>
        <dbReference type="PROSITE" id="PS00125"/>
    </source>
</evidence>
<dbReference type="EC" id="3.1.3.16" evidence="5"/>
<dbReference type="SUPFAM" id="SSF56300">
    <property type="entry name" value="Metallo-dependent phosphatases"/>
    <property type="match status" value="1"/>
</dbReference>
<dbReference type="STRING" id="7238.B4I0A7"/>
<dbReference type="GO" id="GO:0046872">
    <property type="term" value="F:metal ion binding"/>
    <property type="evidence" value="ECO:0007669"/>
    <property type="project" value="UniProtKB-KW"/>
</dbReference>
<reference evidence="8 9" key="1">
    <citation type="journal article" date="2007" name="Nature">
        <title>Evolution of genes and genomes on the Drosophila phylogeny.</title>
        <authorList>
            <consortium name="Drosophila 12 Genomes Consortium"/>
            <person name="Clark A.G."/>
            <person name="Eisen M.B."/>
            <person name="Smith D.R."/>
            <person name="Bergman C.M."/>
            <person name="Oliver B."/>
            <person name="Markow T.A."/>
            <person name="Kaufman T.C."/>
            <person name="Kellis M."/>
            <person name="Gelbart W."/>
            <person name="Iyer V.N."/>
            <person name="Pollard D.A."/>
            <person name="Sackton T.B."/>
            <person name="Larracuente A.M."/>
            <person name="Singh N.D."/>
            <person name="Abad J.P."/>
            <person name="Abt D.N."/>
            <person name="Adryan B."/>
            <person name="Aguade M."/>
            <person name="Akashi H."/>
            <person name="Anderson W.W."/>
            <person name="Aquadro C.F."/>
            <person name="Ardell D.H."/>
            <person name="Arguello R."/>
            <person name="Artieri C.G."/>
            <person name="Barbash D.A."/>
            <person name="Barker D."/>
            <person name="Barsanti P."/>
            <person name="Batterham P."/>
            <person name="Batzoglou S."/>
            <person name="Begun D."/>
            <person name="Bhutkar A."/>
            <person name="Blanco E."/>
            <person name="Bosak S.A."/>
            <person name="Bradley R.K."/>
            <person name="Brand A.D."/>
            <person name="Brent M.R."/>
            <person name="Brooks A.N."/>
            <person name="Brown R.H."/>
            <person name="Butlin R.K."/>
            <person name="Caggese C."/>
            <person name="Calvi B.R."/>
            <person name="Bernardo de Carvalho A."/>
            <person name="Caspi A."/>
            <person name="Castrezana S."/>
            <person name="Celniker S.E."/>
            <person name="Chang J.L."/>
            <person name="Chapple C."/>
            <person name="Chatterji S."/>
            <person name="Chinwalla A."/>
            <person name="Civetta A."/>
            <person name="Clifton S.W."/>
            <person name="Comeron J.M."/>
            <person name="Costello J.C."/>
            <person name="Coyne J.A."/>
            <person name="Daub J."/>
            <person name="David R.G."/>
            <person name="Delcher A.L."/>
            <person name="Delehaunty K."/>
            <person name="Do C.B."/>
            <person name="Ebling H."/>
            <person name="Edwards K."/>
            <person name="Eickbush T."/>
            <person name="Evans J.D."/>
            <person name="Filipski A."/>
            <person name="Findeiss S."/>
            <person name="Freyhult E."/>
            <person name="Fulton L."/>
            <person name="Fulton R."/>
            <person name="Garcia A.C."/>
            <person name="Gardiner A."/>
            <person name="Garfield D.A."/>
            <person name="Garvin B.E."/>
            <person name="Gibson G."/>
            <person name="Gilbert D."/>
            <person name="Gnerre S."/>
            <person name="Godfrey J."/>
            <person name="Good R."/>
            <person name="Gotea V."/>
            <person name="Gravely B."/>
            <person name="Greenberg A.J."/>
            <person name="Griffiths-Jones S."/>
            <person name="Gross S."/>
            <person name="Guigo R."/>
            <person name="Gustafson E.A."/>
            <person name="Haerty W."/>
            <person name="Hahn M.W."/>
            <person name="Halligan D.L."/>
            <person name="Halpern A.L."/>
            <person name="Halter G.M."/>
            <person name="Han M.V."/>
            <person name="Heger A."/>
            <person name="Hillier L."/>
            <person name="Hinrichs A.S."/>
            <person name="Holmes I."/>
            <person name="Hoskins R.A."/>
            <person name="Hubisz M.J."/>
            <person name="Hultmark D."/>
            <person name="Huntley M.A."/>
            <person name="Jaffe D.B."/>
            <person name="Jagadeeshan S."/>
            <person name="Jeck W.R."/>
            <person name="Johnson J."/>
            <person name="Jones C.D."/>
            <person name="Jordan W.C."/>
            <person name="Karpen G.H."/>
            <person name="Kataoka E."/>
            <person name="Keightley P.D."/>
            <person name="Kheradpour P."/>
            <person name="Kirkness E.F."/>
            <person name="Koerich L.B."/>
            <person name="Kristiansen K."/>
            <person name="Kudrna D."/>
            <person name="Kulathinal R.J."/>
            <person name="Kumar S."/>
            <person name="Kwok R."/>
            <person name="Lander E."/>
            <person name="Langley C.H."/>
            <person name="Lapoint R."/>
            <person name="Lazzaro B.P."/>
            <person name="Lee S.J."/>
            <person name="Levesque L."/>
            <person name="Li R."/>
            <person name="Lin C.F."/>
            <person name="Lin M.F."/>
            <person name="Lindblad-Toh K."/>
            <person name="Llopart A."/>
            <person name="Long M."/>
            <person name="Low L."/>
            <person name="Lozovsky E."/>
            <person name="Lu J."/>
            <person name="Luo M."/>
            <person name="Machado C.A."/>
            <person name="Makalowski W."/>
            <person name="Marzo M."/>
            <person name="Matsuda M."/>
            <person name="Matzkin L."/>
            <person name="McAllister B."/>
            <person name="McBride C.S."/>
            <person name="McKernan B."/>
            <person name="McKernan K."/>
            <person name="Mendez-Lago M."/>
            <person name="Minx P."/>
            <person name="Mollenhauer M.U."/>
            <person name="Montooth K."/>
            <person name="Mount S.M."/>
            <person name="Mu X."/>
            <person name="Myers E."/>
            <person name="Negre B."/>
            <person name="Newfeld S."/>
            <person name="Nielsen R."/>
            <person name="Noor M.A."/>
            <person name="O'Grady P."/>
            <person name="Pachter L."/>
            <person name="Papaceit M."/>
            <person name="Parisi M.J."/>
            <person name="Parisi M."/>
            <person name="Parts L."/>
            <person name="Pedersen J.S."/>
            <person name="Pesole G."/>
            <person name="Phillippy A.M."/>
            <person name="Ponting C.P."/>
            <person name="Pop M."/>
            <person name="Porcelli D."/>
            <person name="Powell J.R."/>
            <person name="Prohaska S."/>
            <person name="Pruitt K."/>
            <person name="Puig M."/>
            <person name="Quesneville H."/>
            <person name="Ram K.R."/>
            <person name="Rand D."/>
            <person name="Rasmussen M.D."/>
            <person name="Reed L.K."/>
            <person name="Reenan R."/>
            <person name="Reily A."/>
            <person name="Remington K.A."/>
            <person name="Rieger T.T."/>
            <person name="Ritchie M.G."/>
            <person name="Robin C."/>
            <person name="Rogers Y.H."/>
            <person name="Rohde C."/>
            <person name="Rozas J."/>
            <person name="Rubenfield M.J."/>
            <person name="Ruiz A."/>
            <person name="Russo S."/>
            <person name="Salzberg S.L."/>
            <person name="Sanchez-Gracia A."/>
            <person name="Saranga D.J."/>
            <person name="Sato H."/>
            <person name="Schaeffer S.W."/>
            <person name="Schatz M.C."/>
            <person name="Schlenke T."/>
            <person name="Schwartz R."/>
            <person name="Segarra C."/>
            <person name="Singh R.S."/>
            <person name="Sirot L."/>
            <person name="Sirota M."/>
            <person name="Sisneros N.B."/>
            <person name="Smith C.D."/>
            <person name="Smith T.F."/>
            <person name="Spieth J."/>
            <person name="Stage D.E."/>
            <person name="Stark A."/>
            <person name="Stephan W."/>
            <person name="Strausberg R.L."/>
            <person name="Strempel S."/>
            <person name="Sturgill D."/>
            <person name="Sutton G."/>
            <person name="Sutton G.G."/>
            <person name="Tao W."/>
            <person name="Teichmann S."/>
            <person name="Tobari Y.N."/>
            <person name="Tomimura Y."/>
            <person name="Tsolas J.M."/>
            <person name="Valente V.L."/>
            <person name="Venter E."/>
            <person name="Venter J.C."/>
            <person name="Vicario S."/>
            <person name="Vieira F.G."/>
            <person name="Vilella A.J."/>
            <person name="Villasante A."/>
            <person name="Walenz B."/>
            <person name="Wang J."/>
            <person name="Wasserman M."/>
            <person name="Watts T."/>
            <person name="Wilson D."/>
            <person name="Wilson R.K."/>
            <person name="Wing R.A."/>
            <person name="Wolfner M.F."/>
            <person name="Wong A."/>
            <person name="Wong G.K."/>
            <person name="Wu C.I."/>
            <person name="Wu G."/>
            <person name="Yamamoto D."/>
            <person name="Yang H.P."/>
            <person name="Yang S.P."/>
            <person name="Yorke J.A."/>
            <person name="Yoshida K."/>
            <person name="Zdobnov E."/>
            <person name="Zhang P."/>
            <person name="Zhang Y."/>
            <person name="Zimin A.V."/>
            <person name="Baldwin J."/>
            <person name="Abdouelleil A."/>
            <person name="Abdulkadir J."/>
            <person name="Abebe A."/>
            <person name="Abera B."/>
            <person name="Abreu J."/>
            <person name="Acer S.C."/>
            <person name="Aftuck L."/>
            <person name="Alexander A."/>
            <person name="An P."/>
            <person name="Anderson E."/>
            <person name="Anderson S."/>
            <person name="Arachi H."/>
            <person name="Azer M."/>
            <person name="Bachantsang P."/>
            <person name="Barry A."/>
            <person name="Bayul T."/>
            <person name="Berlin A."/>
            <person name="Bessette D."/>
            <person name="Bloom T."/>
            <person name="Blye J."/>
            <person name="Boguslavskiy L."/>
            <person name="Bonnet C."/>
            <person name="Boukhgalter B."/>
            <person name="Bourzgui I."/>
            <person name="Brown A."/>
            <person name="Cahill P."/>
            <person name="Channer S."/>
            <person name="Cheshatsang Y."/>
            <person name="Chuda L."/>
            <person name="Citroen M."/>
            <person name="Collymore A."/>
            <person name="Cooke P."/>
            <person name="Costello M."/>
            <person name="D'Aco K."/>
            <person name="Daza R."/>
            <person name="De Haan G."/>
            <person name="DeGray S."/>
            <person name="DeMaso C."/>
            <person name="Dhargay N."/>
            <person name="Dooley K."/>
            <person name="Dooley E."/>
            <person name="Doricent M."/>
            <person name="Dorje P."/>
            <person name="Dorjee K."/>
            <person name="Dupes A."/>
            <person name="Elong R."/>
            <person name="Falk J."/>
            <person name="Farina A."/>
            <person name="Faro S."/>
            <person name="Ferguson D."/>
            <person name="Fisher S."/>
            <person name="Foley C.D."/>
            <person name="Franke A."/>
            <person name="Friedrich D."/>
            <person name="Gadbois L."/>
            <person name="Gearin G."/>
            <person name="Gearin C.R."/>
            <person name="Giannoukos G."/>
            <person name="Goode T."/>
            <person name="Graham J."/>
            <person name="Grandbois E."/>
            <person name="Grewal S."/>
            <person name="Gyaltsen K."/>
            <person name="Hafez N."/>
            <person name="Hagos B."/>
            <person name="Hall J."/>
            <person name="Henson C."/>
            <person name="Hollinger A."/>
            <person name="Honan T."/>
            <person name="Huard M.D."/>
            <person name="Hughes L."/>
            <person name="Hurhula B."/>
            <person name="Husby M.E."/>
            <person name="Kamat A."/>
            <person name="Kanga B."/>
            <person name="Kashin S."/>
            <person name="Khazanovich D."/>
            <person name="Kisner P."/>
            <person name="Lance K."/>
            <person name="Lara M."/>
            <person name="Lee W."/>
            <person name="Lennon N."/>
            <person name="Letendre F."/>
            <person name="LeVine R."/>
            <person name="Lipovsky A."/>
            <person name="Liu X."/>
            <person name="Liu J."/>
            <person name="Liu S."/>
            <person name="Lokyitsang T."/>
            <person name="Lokyitsang Y."/>
            <person name="Lubonja R."/>
            <person name="Lui A."/>
            <person name="MacDonald P."/>
            <person name="Magnisalis V."/>
            <person name="Maru K."/>
            <person name="Matthews C."/>
            <person name="McCusker W."/>
            <person name="McDonough S."/>
            <person name="Mehta T."/>
            <person name="Meldrim J."/>
            <person name="Meneus L."/>
            <person name="Mihai O."/>
            <person name="Mihalev A."/>
            <person name="Mihova T."/>
            <person name="Mittelman R."/>
            <person name="Mlenga V."/>
            <person name="Montmayeur A."/>
            <person name="Mulrain L."/>
            <person name="Navidi A."/>
            <person name="Naylor J."/>
            <person name="Negash T."/>
            <person name="Nguyen T."/>
            <person name="Nguyen N."/>
            <person name="Nicol R."/>
            <person name="Norbu C."/>
            <person name="Norbu N."/>
            <person name="Novod N."/>
            <person name="O'Neill B."/>
            <person name="Osman S."/>
            <person name="Markiewicz E."/>
            <person name="Oyono O.L."/>
            <person name="Patti C."/>
            <person name="Phunkhang P."/>
            <person name="Pierre F."/>
            <person name="Priest M."/>
            <person name="Raghuraman S."/>
            <person name="Rege F."/>
            <person name="Reyes R."/>
            <person name="Rise C."/>
            <person name="Rogov P."/>
            <person name="Ross K."/>
            <person name="Ryan E."/>
            <person name="Settipalli S."/>
            <person name="Shea T."/>
            <person name="Sherpa N."/>
            <person name="Shi L."/>
            <person name="Shih D."/>
            <person name="Sparrow T."/>
            <person name="Spaulding J."/>
            <person name="Stalker J."/>
            <person name="Stange-Thomann N."/>
            <person name="Stavropoulos S."/>
            <person name="Stone C."/>
            <person name="Strader C."/>
            <person name="Tesfaye S."/>
            <person name="Thomson T."/>
            <person name="Thoulutsang Y."/>
            <person name="Thoulutsang D."/>
            <person name="Topham K."/>
            <person name="Topping I."/>
            <person name="Tsamla T."/>
            <person name="Vassiliev H."/>
            <person name="Vo A."/>
            <person name="Wangchuk T."/>
            <person name="Wangdi T."/>
            <person name="Weiand M."/>
            <person name="Wilkinson J."/>
            <person name="Wilson A."/>
            <person name="Yadav S."/>
            <person name="Young G."/>
            <person name="Yu Q."/>
            <person name="Zembek L."/>
            <person name="Zhong D."/>
            <person name="Zimmer A."/>
            <person name="Zwirko Z."/>
            <person name="Jaffe D.B."/>
            <person name="Alvarez P."/>
            <person name="Brockman W."/>
            <person name="Butler J."/>
            <person name="Chin C."/>
            <person name="Gnerre S."/>
            <person name="Grabherr M."/>
            <person name="Kleber M."/>
            <person name="Mauceli E."/>
            <person name="MacCallum I."/>
        </authorList>
    </citation>
    <scope>NUCLEOTIDE SEQUENCE [LARGE SCALE GENOMIC DNA]</scope>
    <source>
        <strain evidence="9">Rob3c / Tucson 14021-0248.25</strain>
    </source>
</reference>
<feature type="non-terminal residue" evidence="8">
    <location>
        <position position="1"/>
    </location>
</feature>
<dbReference type="InterPro" id="IPR047129">
    <property type="entry name" value="PPA2-like"/>
</dbReference>
<dbReference type="Pfam" id="PF00149">
    <property type="entry name" value="Metallophos"/>
    <property type="match status" value="1"/>
</dbReference>
<feature type="transmembrane region" description="Helical" evidence="6">
    <location>
        <begin position="12"/>
        <end position="35"/>
    </location>
</feature>
<dbReference type="HOGENOM" id="CLU_004962_0_5_1"/>
<proteinExistence type="inferred from homology"/>
<keyword evidence="6" id="KW-0472">Membrane</keyword>
<dbReference type="EMBL" id="CH480819">
    <property type="protein sequence ID" value="EDW52938.1"/>
    <property type="molecule type" value="Genomic_DNA"/>
</dbReference>
<dbReference type="AlphaFoldDB" id="B4I0A7"/>
<comment type="cofactor">
    <cofactor evidence="1">
        <name>Mn(2+)</name>
        <dbReference type="ChEBI" id="CHEBI:29035"/>
    </cofactor>
</comment>
<keyword evidence="3 5" id="KW-0378">Hydrolase</keyword>
<keyword evidence="6" id="KW-1133">Transmembrane helix</keyword>
<dbReference type="PRINTS" id="PR00114">
    <property type="entry name" value="STPHPHTASE"/>
</dbReference>
<feature type="domain" description="Serine/threonine specific protein phosphatases" evidence="7">
    <location>
        <begin position="44"/>
        <end position="49"/>
    </location>
</feature>
<organism evidence="9">
    <name type="scientific">Drosophila sechellia</name>
    <name type="common">Fruit fly</name>
    <dbReference type="NCBI Taxonomy" id="7238"/>
    <lineage>
        <taxon>Eukaryota</taxon>
        <taxon>Metazoa</taxon>
        <taxon>Ecdysozoa</taxon>
        <taxon>Arthropoda</taxon>
        <taxon>Hexapoda</taxon>
        <taxon>Insecta</taxon>
        <taxon>Pterygota</taxon>
        <taxon>Neoptera</taxon>
        <taxon>Endopterygota</taxon>
        <taxon>Diptera</taxon>
        <taxon>Brachycera</taxon>
        <taxon>Muscomorpha</taxon>
        <taxon>Ephydroidea</taxon>
        <taxon>Drosophilidae</taxon>
        <taxon>Drosophila</taxon>
        <taxon>Sophophora</taxon>
    </lineage>
</organism>
<dbReference type="GO" id="GO:0004722">
    <property type="term" value="F:protein serine/threonine phosphatase activity"/>
    <property type="evidence" value="ECO:0007669"/>
    <property type="project" value="UniProtKB-EC"/>
</dbReference>
<evidence type="ECO:0000256" key="4">
    <source>
        <dbReference type="ARBA" id="ARBA00023211"/>
    </source>
</evidence>
<dbReference type="GO" id="GO:0005737">
    <property type="term" value="C:cytoplasm"/>
    <property type="evidence" value="ECO:0007669"/>
    <property type="project" value="EnsemblMetazoa"/>
</dbReference>
<dbReference type="PhylomeDB" id="B4I0A7"/>
<sequence length="239" mass="27167">PMCSALYTASAYILVGMAVVAMCFSLIQTEIVLWLRRFSVQDHLRGNHETRQITNVYGFFDECFSKYGNANGWKYCCKVFDLLTIAAIIDEEVLCVHGGLSPEIITLDQIRTIDRNGEIPYKGAFCDLVWSDPEDMEYWGQSPRGAGWLFGHNVTKDFMAINNLNLICRAHQLVNEGIKYMFEGKLVTVWSAPNYCYRCGNVAAILSFETAEKRQTKIFLAVPDAERVIPKENTTPYFL</sequence>
<comment type="catalytic activity">
    <reaction evidence="5">
        <text>O-phospho-L-threonyl-[protein] + H2O = L-threonyl-[protein] + phosphate</text>
        <dbReference type="Rhea" id="RHEA:47004"/>
        <dbReference type="Rhea" id="RHEA-COMP:11060"/>
        <dbReference type="Rhea" id="RHEA-COMP:11605"/>
        <dbReference type="ChEBI" id="CHEBI:15377"/>
        <dbReference type="ChEBI" id="CHEBI:30013"/>
        <dbReference type="ChEBI" id="CHEBI:43474"/>
        <dbReference type="ChEBI" id="CHEBI:61977"/>
        <dbReference type="EC" id="3.1.3.16"/>
    </reaction>
</comment>
<dbReference type="InterPro" id="IPR004843">
    <property type="entry name" value="Calcineurin-like_PHP"/>
</dbReference>
<dbReference type="Gene3D" id="3.60.21.10">
    <property type="match status" value="1"/>
</dbReference>
<keyword evidence="2" id="KW-0479">Metal-binding</keyword>
<keyword evidence="4" id="KW-0464">Manganese</keyword>
<protein>
    <recommendedName>
        <fullName evidence="5">Serine/threonine-protein phosphatase</fullName>
        <ecNumber evidence="5">3.1.3.16</ecNumber>
    </recommendedName>
</protein>
<dbReference type="PANTHER" id="PTHR45619">
    <property type="entry name" value="SERINE/THREONINE-PROTEIN PHOSPHATASE PP2A-RELATED"/>
    <property type="match status" value="1"/>
</dbReference>
<keyword evidence="6" id="KW-0812">Transmembrane</keyword>
<dbReference type="OMA" id="TEEFCRI"/>
<evidence type="ECO:0000256" key="6">
    <source>
        <dbReference type="SAM" id="Phobius"/>
    </source>
</evidence>
<evidence type="ECO:0000256" key="2">
    <source>
        <dbReference type="ARBA" id="ARBA00022723"/>
    </source>
</evidence>
<name>B4I0A7_DROSE</name>
<evidence type="ECO:0000313" key="9">
    <source>
        <dbReference type="Proteomes" id="UP000001292"/>
    </source>
</evidence>
<dbReference type="InterPro" id="IPR029052">
    <property type="entry name" value="Metallo-depent_PP-like"/>
</dbReference>
<dbReference type="SMART" id="SM00156">
    <property type="entry name" value="PP2Ac"/>
    <property type="match status" value="1"/>
</dbReference>
<evidence type="ECO:0000256" key="1">
    <source>
        <dbReference type="ARBA" id="ARBA00001936"/>
    </source>
</evidence>
<dbReference type="Proteomes" id="UP000001292">
    <property type="component" value="Unassembled WGS sequence"/>
</dbReference>
<evidence type="ECO:0000313" key="8">
    <source>
        <dbReference type="EMBL" id="EDW52938.1"/>
    </source>
</evidence>
<keyword evidence="9" id="KW-1185">Reference proteome</keyword>
<gene>
    <name evidence="8" type="primary">Dsec\GM12574</name>
    <name evidence="8" type="ORF">Dsec_GM12574</name>
</gene>
<dbReference type="GO" id="GO:0000082">
    <property type="term" value="P:G1/S transition of mitotic cell cycle"/>
    <property type="evidence" value="ECO:0007669"/>
    <property type="project" value="EnsemblMetazoa"/>
</dbReference>
<evidence type="ECO:0000256" key="3">
    <source>
        <dbReference type="ARBA" id="ARBA00022801"/>
    </source>
</evidence>
<dbReference type="GO" id="GO:0046329">
    <property type="term" value="P:negative regulation of JNK cascade"/>
    <property type="evidence" value="ECO:0007669"/>
    <property type="project" value="EnsemblMetazoa"/>
</dbReference>
<evidence type="ECO:0000256" key="5">
    <source>
        <dbReference type="RuleBase" id="RU004273"/>
    </source>
</evidence>
<dbReference type="PROSITE" id="PS00125">
    <property type="entry name" value="SER_THR_PHOSPHATASE"/>
    <property type="match status" value="1"/>
</dbReference>
<comment type="similarity">
    <text evidence="5">Belongs to the PPP phosphatase family.</text>
</comment>